<reference evidence="1 2" key="1">
    <citation type="journal article" date="2020" name="Cell Host Microbe">
        <title>Functional and Genomic Variation between Human-Derived Isolates of Lachnospiraceae Reveals Inter- and Intra-Species Diversity.</title>
        <authorList>
            <person name="Sorbara M.T."/>
            <person name="Littmann E.R."/>
            <person name="Fontana E."/>
            <person name="Moody T.U."/>
            <person name="Kohout C.E."/>
            <person name="Gjonbalaj M."/>
            <person name="Eaton V."/>
            <person name="Seok R."/>
            <person name="Leiner I.M."/>
            <person name="Pamer E.G."/>
        </authorList>
    </citation>
    <scope>NUCLEOTIDE SEQUENCE [LARGE SCALE GENOMIC DNA]</scope>
    <source>
        <strain evidence="1 2">MSK.20.11</strain>
    </source>
</reference>
<accession>A0ABX2GKR3</accession>
<evidence type="ECO:0000313" key="1">
    <source>
        <dbReference type="EMBL" id="NSF72564.1"/>
    </source>
</evidence>
<comment type="caution">
    <text evidence="1">The sequence shown here is derived from an EMBL/GenBank/DDBJ whole genome shotgun (WGS) entry which is preliminary data.</text>
</comment>
<dbReference type="RefSeq" id="WP_173742433.1">
    <property type="nucleotide sequence ID" value="NZ_JAAIPF010000002.1"/>
</dbReference>
<gene>
    <name evidence="1" type="ORF">G4952_01775</name>
</gene>
<organism evidence="1 2">
    <name type="scientific">Blautia wexlerae</name>
    <dbReference type="NCBI Taxonomy" id="418240"/>
    <lineage>
        <taxon>Bacteria</taxon>
        <taxon>Bacillati</taxon>
        <taxon>Bacillota</taxon>
        <taxon>Clostridia</taxon>
        <taxon>Lachnospirales</taxon>
        <taxon>Lachnospiraceae</taxon>
        <taxon>Blautia</taxon>
    </lineage>
</organism>
<dbReference type="EMBL" id="JAAIPF010000002">
    <property type="protein sequence ID" value="NSF72564.1"/>
    <property type="molecule type" value="Genomic_DNA"/>
</dbReference>
<evidence type="ECO:0000313" key="2">
    <source>
        <dbReference type="Proteomes" id="UP000822152"/>
    </source>
</evidence>
<evidence type="ECO:0008006" key="3">
    <source>
        <dbReference type="Google" id="ProtNLM"/>
    </source>
</evidence>
<protein>
    <recommendedName>
        <fullName evidence="3">Transposase, YhgA-like</fullName>
    </recommendedName>
</protein>
<sequence>MAKRKNKKVTANRNYKDTVFRKLFSDRRNLLSLYNAINGTAYTDEMKLEIVTLENAIYMGMKNDLAFIIDTNLFLYEHQSTYNPNMPLRDLFYISSEYQKLVDRKSLYSSILLKLPAPNFIVFYNGKRKMPDRWTNCLSESYENQQGDPNLELKVVTININRDCNRKLMEQCRILGEYAQYVEKVRKNAETMSLDTAVKEAVDECIQKGILADFLRVNRAEVIAMSIFEYDKEEEEKKLQATYEKIGEKRGEKQGELKKAKSIAISLAQEGESVERIARILGETEKTIKEWL</sequence>
<keyword evidence="2" id="KW-1185">Reference proteome</keyword>
<proteinExistence type="predicted"/>
<name>A0ABX2GKR3_9FIRM</name>
<dbReference type="Proteomes" id="UP000822152">
    <property type="component" value="Unassembled WGS sequence"/>
</dbReference>